<gene>
    <name evidence="1" type="ORF">PHYPA_030784</name>
</gene>
<dbReference type="Proteomes" id="UP000006727">
    <property type="component" value="Chromosome 27"/>
</dbReference>
<dbReference type="AlphaFoldDB" id="A9S7L2"/>
<dbReference type="EnsemblPlants" id="Pp3c27_2130V3.2">
    <property type="protein sequence ID" value="PAC:32951829.CDS.1"/>
    <property type="gene ID" value="Pp3c27_2130"/>
</dbReference>
<dbReference type="EMBL" id="ABEU02000027">
    <property type="protein sequence ID" value="PNR26210.1"/>
    <property type="molecule type" value="Genomic_DNA"/>
</dbReference>
<proteinExistence type="predicted"/>
<dbReference type="EnsemblPlants" id="Pp3c27_2130V3.1">
    <property type="protein sequence ID" value="PAC:32951828.CDS.1"/>
    <property type="gene ID" value="Pp3c27_2130"/>
</dbReference>
<name>A9S7L2_PHYPA</name>
<accession>A9S7L2</accession>
<reference evidence="2" key="3">
    <citation type="submission" date="2020-12" db="UniProtKB">
        <authorList>
            <consortium name="EnsemblPlants"/>
        </authorList>
    </citation>
    <scope>IDENTIFICATION</scope>
</reference>
<evidence type="ECO:0000313" key="2">
    <source>
        <dbReference type="EnsemblPlants" id="PAC:32951828.CDS.1"/>
    </source>
</evidence>
<sequence length="187" mass="21332">MRHPPSGGPSEPEPGVAVLALRQAWLLHCHLNLNRCKGVWKRAAWILDRRAKALCCALHQVFSGFRPPELGALIVVCAPSIIRDSMNVRLINKQSRRRITPIPLGSKSGRRLFRSHPLGVISKSLSGWMEKSHPDTRGRSMFVQLSLPSKFLPSWVVRTLMDWLLTTKLMLQFPPNDQVNWFEQLRE</sequence>
<dbReference type="HOGENOM" id="CLU_1449932_0_0_1"/>
<dbReference type="InParanoid" id="A9S7L2"/>
<reference evidence="1 3" key="2">
    <citation type="journal article" date="2018" name="Plant J.">
        <title>The Physcomitrella patens chromosome-scale assembly reveals moss genome structure and evolution.</title>
        <authorList>
            <person name="Lang D."/>
            <person name="Ullrich K.K."/>
            <person name="Murat F."/>
            <person name="Fuchs J."/>
            <person name="Jenkins J."/>
            <person name="Haas F.B."/>
            <person name="Piednoel M."/>
            <person name="Gundlach H."/>
            <person name="Van Bel M."/>
            <person name="Meyberg R."/>
            <person name="Vives C."/>
            <person name="Morata J."/>
            <person name="Symeonidi A."/>
            <person name="Hiss M."/>
            <person name="Muchero W."/>
            <person name="Kamisugi Y."/>
            <person name="Saleh O."/>
            <person name="Blanc G."/>
            <person name="Decker E.L."/>
            <person name="van Gessel N."/>
            <person name="Grimwood J."/>
            <person name="Hayes R.D."/>
            <person name="Graham S.W."/>
            <person name="Gunter L.E."/>
            <person name="McDaniel S.F."/>
            <person name="Hoernstein S.N.W."/>
            <person name="Larsson A."/>
            <person name="Li F.W."/>
            <person name="Perroud P.F."/>
            <person name="Phillips J."/>
            <person name="Ranjan P."/>
            <person name="Rokshar D.S."/>
            <person name="Rothfels C.J."/>
            <person name="Schneider L."/>
            <person name="Shu S."/>
            <person name="Stevenson D.W."/>
            <person name="Thummler F."/>
            <person name="Tillich M."/>
            <person name="Villarreal Aguilar J.C."/>
            <person name="Widiez T."/>
            <person name="Wong G.K."/>
            <person name="Wymore A."/>
            <person name="Zhang Y."/>
            <person name="Zimmer A.D."/>
            <person name="Quatrano R.S."/>
            <person name="Mayer K.F.X."/>
            <person name="Goodstein D."/>
            <person name="Casacuberta J.M."/>
            <person name="Vandepoele K."/>
            <person name="Reski R."/>
            <person name="Cuming A.C."/>
            <person name="Tuskan G.A."/>
            <person name="Maumus F."/>
            <person name="Salse J."/>
            <person name="Schmutz J."/>
            <person name="Rensing S.A."/>
        </authorList>
    </citation>
    <scope>NUCLEOTIDE SEQUENCE [LARGE SCALE GENOMIC DNA]</scope>
    <source>
        <strain evidence="2 3">cv. Gransden 2004</strain>
    </source>
</reference>
<keyword evidence="3" id="KW-1185">Reference proteome</keyword>
<evidence type="ECO:0000313" key="3">
    <source>
        <dbReference type="Proteomes" id="UP000006727"/>
    </source>
</evidence>
<organism evidence="1">
    <name type="scientific">Physcomitrium patens</name>
    <name type="common">Spreading-leaved earth moss</name>
    <name type="synonym">Physcomitrella patens</name>
    <dbReference type="NCBI Taxonomy" id="3218"/>
    <lineage>
        <taxon>Eukaryota</taxon>
        <taxon>Viridiplantae</taxon>
        <taxon>Streptophyta</taxon>
        <taxon>Embryophyta</taxon>
        <taxon>Bryophyta</taxon>
        <taxon>Bryophytina</taxon>
        <taxon>Bryopsida</taxon>
        <taxon>Funariidae</taxon>
        <taxon>Funariales</taxon>
        <taxon>Funariaceae</taxon>
        <taxon>Physcomitrium</taxon>
    </lineage>
</organism>
<reference evidence="1 3" key="1">
    <citation type="journal article" date="2008" name="Science">
        <title>The Physcomitrella genome reveals evolutionary insights into the conquest of land by plants.</title>
        <authorList>
            <person name="Rensing S."/>
            <person name="Lang D."/>
            <person name="Zimmer A."/>
            <person name="Terry A."/>
            <person name="Salamov A."/>
            <person name="Shapiro H."/>
            <person name="Nishiyama T."/>
            <person name="Perroud P.-F."/>
            <person name="Lindquist E."/>
            <person name="Kamisugi Y."/>
            <person name="Tanahashi T."/>
            <person name="Sakakibara K."/>
            <person name="Fujita T."/>
            <person name="Oishi K."/>
            <person name="Shin-I T."/>
            <person name="Kuroki Y."/>
            <person name="Toyoda A."/>
            <person name="Suzuki Y."/>
            <person name="Hashimoto A."/>
            <person name="Yamaguchi K."/>
            <person name="Sugano A."/>
            <person name="Kohara Y."/>
            <person name="Fujiyama A."/>
            <person name="Anterola A."/>
            <person name="Aoki S."/>
            <person name="Ashton N."/>
            <person name="Barbazuk W.B."/>
            <person name="Barker E."/>
            <person name="Bennetzen J."/>
            <person name="Bezanilla M."/>
            <person name="Blankenship R."/>
            <person name="Cho S.H."/>
            <person name="Dutcher S."/>
            <person name="Estelle M."/>
            <person name="Fawcett J.A."/>
            <person name="Gundlach H."/>
            <person name="Hanada K."/>
            <person name="Heyl A."/>
            <person name="Hicks K.A."/>
            <person name="Hugh J."/>
            <person name="Lohr M."/>
            <person name="Mayer K."/>
            <person name="Melkozernov A."/>
            <person name="Murata T."/>
            <person name="Nelson D."/>
            <person name="Pils B."/>
            <person name="Prigge M."/>
            <person name="Reiss B."/>
            <person name="Renner T."/>
            <person name="Rombauts S."/>
            <person name="Rushton P."/>
            <person name="Sanderfoot A."/>
            <person name="Schween G."/>
            <person name="Shiu S.-H."/>
            <person name="Stueber K."/>
            <person name="Theodoulou F.L."/>
            <person name="Tu H."/>
            <person name="Van de Peer Y."/>
            <person name="Verrier P.J."/>
            <person name="Waters E."/>
            <person name="Wood A."/>
            <person name="Yang L."/>
            <person name="Cove D."/>
            <person name="Cuming A."/>
            <person name="Hasebe M."/>
            <person name="Lucas S."/>
            <person name="Mishler D.B."/>
            <person name="Reski R."/>
            <person name="Grigoriev I."/>
            <person name="Quatrano R.S."/>
            <person name="Boore J.L."/>
        </authorList>
    </citation>
    <scope>NUCLEOTIDE SEQUENCE [LARGE SCALE GENOMIC DNA]</scope>
    <source>
        <strain evidence="2 3">cv. Gransden 2004</strain>
    </source>
</reference>
<dbReference type="Gramene" id="Pp3c27_2130V3.1">
    <property type="protein sequence ID" value="PAC:32951828.CDS.1"/>
    <property type="gene ID" value="Pp3c27_2130"/>
</dbReference>
<dbReference type="PaxDb" id="3218-PP1S54_145V6.1"/>
<evidence type="ECO:0000313" key="1">
    <source>
        <dbReference type="EMBL" id="PNR26210.1"/>
    </source>
</evidence>
<protein>
    <submittedName>
        <fullName evidence="1 2">Uncharacterized protein</fullName>
    </submittedName>
</protein>
<dbReference type="Gramene" id="Pp3c27_2130V3.2">
    <property type="protein sequence ID" value="PAC:32951829.CDS.1"/>
    <property type="gene ID" value="Pp3c27_2130"/>
</dbReference>